<dbReference type="Pfam" id="PF00076">
    <property type="entry name" value="RRM_1"/>
    <property type="match status" value="3"/>
</dbReference>
<evidence type="ECO:0000313" key="17">
    <source>
        <dbReference type="RefSeq" id="XP_033772176.1"/>
    </source>
</evidence>
<keyword evidence="5" id="KW-0677">Repeat</keyword>
<dbReference type="AlphaFoldDB" id="A0A6P8P9G6"/>
<dbReference type="PROSITE" id="PS50102">
    <property type="entry name" value="RRM"/>
    <property type="match status" value="3"/>
</dbReference>
<comment type="subcellular location">
    <subcellularLocation>
        <location evidence="2">Cytoplasm</location>
    </subcellularLocation>
    <subcellularLocation>
        <location evidence="1">Nucleus</location>
    </subcellularLocation>
</comment>
<evidence type="ECO:0000256" key="13">
    <source>
        <dbReference type="PROSITE-ProRule" id="PRU00176"/>
    </source>
</evidence>
<keyword evidence="7" id="KW-0007">Acetylation</keyword>
<dbReference type="SMART" id="SM00360">
    <property type="entry name" value="RRM"/>
    <property type="match status" value="3"/>
</dbReference>
<feature type="domain" description="RRM" evidence="15">
    <location>
        <begin position="74"/>
        <end position="145"/>
    </location>
</feature>
<dbReference type="FunFam" id="3.30.70.330:FF:000116">
    <property type="entry name" value="Putative ribonucleoprotein PTB-binding 1"/>
    <property type="match status" value="1"/>
</dbReference>
<dbReference type="CDD" id="cd12666">
    <property type="entry name" value="RRM2_RAVER2"/>
    <property type="match status" value="1"/>
</dbReference>
<feature type="domain" description="RRM" evidence="15">
    <location>
        <begin position="236"/>
        <end position="314"/>
    </location>
</feature>
<dbReference type="PANTHER" id="PTHR23189">
    <property type="entry name" value="RNA RECOGNITION MOTIF-CONTAINING"/>
    <property type="match status" value="1"/>
</dbReference>
<comment type="function">
    <text evidence="9">Cooperates with PTBP1 to modulate regulated alternative splicing events. Promotes exon skipping. Cooperates with PTBP1 to modulate switching between mutually exclusive exons during maturation of the TPM1 pre-mRNA.</text>
</comment>
<dbReference type="FunFam" id="3.30.70.330:FF:000125">
    <property type="entry name" value="Putative ribonucleoprotein PTB-binding 1"/>
    <property type="match status" value="1"/>
</dbReference>
<dbReference type="Proteomes" id="UP000515159">
    <property type="component" value="Chromosome 12"/>
</dbReference>
<dbReference type="InterPro" id="IPR000504">
    <property type="entry name" value="RRM_dom"/>
</dbReference>
<gene>
    <name evidence="17" type="primary">RAVER2</name>
</gene>
<keyword evidence="6 13" id="KW-0694">RNA-binding</keyword>
<sequence>MAAHSAAPFSSCCPEAAPDEEKQAPSPPENLDEQPPPPPATEGDETGHRGSNELDPMEIARRLEKTRWELSNRRKILIKNLPQDSSSQEVHDLLKDYELKYCYVDRNKRTAFVTLLDGEQAQDAIQKLHQYSLREKEITIQLQPTDALLCITNLDPSFTFEEFEDLVRTYGNIERCFLVYSEITGHSKGYGYVEYMKKDSAAKARLELLGRPLGESTLFAQWMDVNQLTADLIHSKCLCVDKIPKDCNDSEELLQLFSSLHKPIFCQFAQDEGSYFGGFAVIEYETAEQAEAVKDSSNGILLKDNPLQVSFCAPGASGRSTLAALIAAQGMMQNCKKGLLPEPNAVQIMKSFSNPAMLQMLLQTQLHMQGGKPAVPPGIPRFLNPALNPAILQLNDVHQKLDLGNACNHLLQSVTQLYMAQQQLLKIKSNQTNSKPGLLGEAPATLLGLAGSAPAVNAEMAHWTEAQQATSLTSASNPAAAMDMMNFYPSQPVPGLSQNKPSTAAEETVPGSLTYFQSFSNFPAGALPSGLPQPPSPPKSDSLSSEAIVNNQTSLLGEPPRDIQLSTNPYLNLASVLPGACLPAVPQTGVIMDTAVSQESSLQPMLENYFNWFQQYGDYTQEAIRQWYAYYSQAYSTTEAGKQGGGAEKMGLAEVYQSLPPEDYYNQASAVAYGDFNSYLHVMPSYYTAAEGAQQSHINKSPWNNEKRGSSYLLSSPETNLVDSGNQNSQDPGEHYTDSCFKRKRVY</sequence>
<evidence type="ECO:0000256" key="14">
    <source>
        <dbReference type="SAM" id="MobiDB-lite"/>
    </source>
</evidence>
<dbReference type="SUPFAM" id="SSF54928">
    <property type="entry name" value="RNA-binding domain, RBD"/>
    <property type="match status" value="2"/>
</dbReference>
<dbReference type="InterPro" id="IPR034636">
    <property type="entry name" value="RAVER2_RRM2"/>
</dbReference>
<dbReference type="OrthoDB" id="639027at2759"/>
<reference evidence="17" key="1">
    <citation type="submission" date="2025-08" db="UniProtKB">
        <authorList>
            <consortium name="RefSeq"/>
        </authorList>
    </citation>
    <scope>IDENTIFICATION</scope>
</reference>
<accession>A0A6P8P9G6</accession>
<dbReference type="KEGG" id="gsh:117346543"/>
<evidence type="ECO:0000256" key="6">
    <source>
        <dbReference type="ARBA" id="ARBA00022884"/>
    </source>
</evidence>
<protein>
    <recommendedName>
        <fullName evidence="11">Ribonucleoprotein PTB-binding 1</fullName>
    </recommendedName>
    <alternativeName>
        <fullName evidence="12">Protein raver-1</fullName>
    </alternativeName>
</protein>
<dbReference type="RefSeq" id="XP_033772176.1">
    <property type="nucleotide sequence ID" value="XM_033916285.1"/>
</dbReference>
<organism evidence="16 17">
    <name type="scientific">Geotrypetes seraphini</name>
    <name type="common">Gaboon caecilian</name>
    <name type="synonym">Caecilia seraphini</name>
    <dbReference type="NCBI Taxonomy" id="260995"/>
    <lineage>
        <taxon>Eukaryota</taxon>
        <taxon>Metazoa</taxon>
        <taxon>Chordata</taxon>
        <taxon>Craniata</taxon>
        <taxon>Vertebrata</taxon>
        <taxon>Euteleostomi</taxon>
        <taxon>Amphibia</taxon>
        <taxon>Gymnophiona</taxon>
        <taxon>Geotrypetes</taxon>
    </lineage>
</organism>
<dbReference type="GO" id="GO:1990904">
    <property type="term" value="C:ribonucleoprotein complex"/>
    <property type="evidence" value="ECO:0007669"/>
    <property type="project" value="UniProtKB-KW"/>
</dbReference>
<dbReference type="FunCoup" id="A0A6P8P9G6">
    <property type="interactions" value="172"/>
</dbReference>
<keyword evidence="4" id="KW-0597">Phosphoprotein</keyword>
<evidence type="ECO:0000313" key="16">
    <source>
        <dbReference type="Proteomes" id="UP000515159"/>
    </source>
</evidence>
<feature type="compositionally biased region" description="Basic and acidic residues" evidence="14">
    <location>
        <begin position="45"/>
        <end position="57"/>
    </location>
</feature>
<proteinExistence type="predicted"/>
<name>A0A6P8P9G6_GEOSA</name>
<evidence type="ECO:0000259" key="15">
    <source>
        <dbReference type="PROSITE" id="PS50102"/>
    </source>
</evidence>
<evidence type="ECO:0000256" key="1">
    <source>
        <dbReference type="ARBA" id="ARBA00004123"/>
    </source>
</evidence>
<dbReference type="GO" id="GO:0005634">
    <property type="term" value="C:nucleus"/>
    <property type="evidence" value="ECO:0007669"/>
    <property type="project" value="UniProtKB-SubCell"/>
</dbReference>
<evidence type="ECO:0000256" key="5">
    <source>
        <dbReference type="ARBA" id="ARBA00022737"/>
    </source>
</evidence>
<evidence type="ECO:0000256" key="9">
    <source>
        <dbReference type="ARBA" id="ARBA00058259"/>
    </source>
</evidence>
<dbReference type="CTD" id="55225"/>
<evidence type="ECO:0000256" key="8">
    <source>
        <dbReference type="ARBA" id="ARBA00023242"/>
    </source>
</evidence>
<dbReference type="GO" id="GO:0005737">
    <property type="term" value="C:cytoplasm"/>
    <property type="evidence" value="ECO:0007669"/>
    <property type="project" value="UniProtKB-SubCell"/>
</dbReference>
<keyword evidence="17" id="KW-0687">Ribonucleoprotein</keyword>
<keyword evidence="16" id="KW-1185">Reference proteome</keyword>
<keyword evidence="8" id="KW-0539">Nucleus</keyword>
<evidence type="ECO:0000256" key="2">
    <source>
        <dbReference type="ARBA" id="ARBA00004496"/>
    </source>
</evidence>
<evidence type="ECO:0000256" key="4">
    <source>
        <dbReference type="ARBA" id="ARBA00022553"/>
    </source>
</evidence>
<keyword evidence="3" id="KW-0963">Cytoplasm</keyword>
<dbReference type="Gene3D" id="3.30.70.330">
    <property type="match status" value="3"/>
</dbReference>
<dbReference type="InParanoid" id="A0A6P8P9G6"/>
<comment type="subunit">
    <text evidence="10">Interacts with PTBP1, RAVER2, VCL and ACTN1. Part of a complex containing RAVER1, VCL and ACTN1.</text>
</comment>
<dbReference type="InterPro" id="IPR035979">
    <property type="entry name" value="RBD_domain_sf"/>
</dbReference>
<evidence type="ECO:0000256" key="12">
    <source>
        <dbReference type="ARBA" id="ARBA00076009"/>
    </source>
</evidence>
<feature type="domain" description="RRM" evidence="15">
    <location>
        <begin position="147"/>
        <end position="225"/>
    </location>
</feature>
<feature type="region of interest" description="Disordered" evidence="14">
    <location>
        <begin position="699"/>
        <end position="738"/>
    </location>
</feature>
<dbReference type="InterPro" id="IPR012677">
    <property type="entry name" value="Nucleotide-bd_a/b_plait_sf"/>
</dbReference>
<evidence type="ECO:0000256" key="11">
    <source>
        <dbReference type="ARBA" id="ARBA00072395"/>
    </source>
</evidence>
<evidence type="ECO:0000256" key="7">
    <source>
        <dbReference type="ARBA" id="ARBA00022990"/>
    </source>
</evidence>
<dbReference type="FunFam" id="3.30.70.330:FF:000100">
    <property type="entry name" value="Putative ribonucleoprotein PTB-binding 1"/>
    <property type="match status" value="1"/>
</dbReference>
<evidence type="ECO:0000256" key="10">
    <source>
        <dbReference type="ARBA" id="ARBA00066243"/>
    </source>
</evidence>
<dbReference type="GO" id="GO:0003723">
    <property type="term" value="F:RNA binding"/>
    <property type="evidence" value="ECO:0007669"/>
    <property type="project" value="UniProtKB-UniRule"/>
</dbReference>
<feature type="region of interest" description="Disordered" evidence="14">
    <location>
        <begin position="1"/>
        <end position="57"/>
    </location>
</feature>
<evidence type="ECO:0000256" key="3">
    <source>
        <dbReference type="ARBA" id="ARBA00022490"/>
    </source>
</evidence>
<feature type="compositionally biased region" description="Polar residues" evidence="14">
    <location>
        <begin position="712"/>
        <end position="731"/>
    </location>
</feature>
<dbReference type="GeneID" id="117346543"/>